<keyword evidence="2" id="KW-1185">Reference proteome</keyword>
<dbReference type="HOGENOM" id="CLU_3382032_0_0_4"/>
<dbReference type="EMBL" id="CP002159">
    <property type="protein sequence ID" value="ADL55848.1"/>
    <property type="molecule type" value="Genomic_DNA"/>
</dbReference>
<evidence type="ECO:0000313" key="1">
    <source>
        <dbReference type="EMBL" id="ADL55848.1"/>
    </source>
</evidence>
<protein>
    <submittedName>
        <fullName evidence="1">Uncharacterized protein</fullName>
    </submittedName>
</protein>
<dbReference type="KEGG" id="gca:Galf_1838"/>
<organism evidence="1 2">
    <name type="scientific">Gallionella capsiferriformans (strain ES-2)</name>
    <name type="common">Gallionella ferruginea capsiferriformans (strain ES-2)</name>
    <dbReference type="NCBI Taxonomy" id="395494"/>
    <lineage>
        <taxon>Bacteria</taxon>
        <taxon>Pseudomonadati</taxon>
        <taxon>Pseudomonadota</taxon>
        <taxon>Betaproteobacteria</taxon>
        <taxon>Nitrosomonadales</taxon>
        <taxon>Gallionellaceae</taxon>
        <taxon>Gallionella</taxon>
    </lineage>
</organism>
<gene>
    <name evidence="1" type="ordered locus">Galf_1838</name>
</gene>
<proteinExistence type="predicted"/>
<dbReference type="AlphaFoldDB" id="D9SH51"/>
<name>D9SH51_GALCS</name>
<sequence>MQTQYTRTEIFDLLSAVKTSALRLSDSDFWMRR</sequence>
<accession>D9SH51</accession>
<dbReference type="Proteomes" id="UP000001235">
    <property type="component" value="Chromosome"/>
</dbReference>
<evidence type="ECO:0000313" key="2">
    <source>
        <dbReference type="Proteomes" id="UP000001235"/>
    </source>
</evidence>
<reference evidence="1 2" key="1">
    <citation type="submission" date="2010-08" db="EMBL/GenBank/DDBJ databases">
        <title>Complete sequence of Gallionella capsiferriformans ES-2.</title>
        <authorList>
            <consortium name="US DOE Joint Genome Institute"/>
            <person name="Lucas S."/>
            <person name="Copeland A."/>
            <person name="Lapidus A."/>
            <person name="Cheng J.-F."/>
            <person name="Bruce D."/>
            <person name="Goodwin L."/>
            <person name="Pitluck S."/>
            <person name="Chertkov O."/>
            <person name="Davenport K.W."/>
            <person name="Detter J.C."/>
            <person name="Han C."/>
            <person name="Tapia R."/>
            <person name="Land M."/>
            <person name="Hauser L."/>
            <person name="Chang Y.-J."/>
            <person name="Jeffries C."/>
            <person name="Kyrpides N."/>
            <person name="Ivanova N."/>
            <person name="Mikhailova N."/>
            <person name="Shelobolina E.S."/>
            <person name="Picardal F."/>
            <person name="Roden E."/>
            <person name="Emerson D."/>
            <person name="Woyke T."/>
        </authorList>
    </citation>
    <scope>NUCLEOTIDE SEQUENCE [LARGE SCALE GENOMIC DNA]</scope>
    <source>
        <strain evidence="1 2">ES-2</strain>
    </source>
</reference>